<protein>
    <submittedName>
        <fullName evidence="1">Uncharacterized protein</fullName>
    </submittedName>
</protein>
<dbReference type="Gene3D" id="3.30.160.250">
    <property type="match status" value="1"/>
</dbReference>
<comment type="caution">
    <text evidence="1">The sequence shown here is derived from an EMBL/GenBank/DDBJ whole genome shotgun (WGS) entry which is preliminary data.</text>
</comment>
<organism evidence="1 2">
    <name type="scientific">Candidatus Yanofskybacteria bacterium GW2011_GWB1_45_11</name>
    <dbReference type="NCBI Taxonomy" id="1619026"/>
    <lineage>
        <taxon>Bacteria</taxon>
        <taxon>Candidatus Yanofskyibacteriota</taxon>
    </lineage>
</organism>
<evidence type="ECO:0000313" key="2">
    <source>
        <dbReference type="Proteomes" id="UP000034368"/>
    </source>
</evidence>
<dbReference type="InterPro" id="IPR035069">
    <property type="entry name" value="TTHA1013/TTHA0281-like"/>
</dbReference>
<reference evidence="1 2" key="1">
    <citation type="journal article" date="2015" name="Nature">
        <title>rRNA introns, odd ribosomes, and small enigmatic genomes across a large radiation of phyla.</title>
        <authorList>
            <person name="Brown C.T."/>
            <person name="Hug L.A."/>
            <person name="Thomas B.C."/>
            <person name="Sharon I."/>
            <person name="Castelle C.J."/>
            <person name="Singh A."/>
            <person name="Wilkins M.J."/>
            <person name="Williams K.H."/>
            <person name="Banfield J.F."/>
        </authorList>
    </citation>
    <scope>NUCLEOTIDE SEQUENCE [LARGE SCALE GENOMIC DNA]</scope>
</reference>
<dbReference type="EMBL" id="LCKD01000008">
    <property type="protein sequence ID" value="KKT90027.1"/>
    <property type="molecule type" value="Genomic_DNA"/>
</dbReference>
<dbReference type="Proteomes" id="UP000034368">
    <property type="component" value="Unassembled WGS sequence"/>
</dbReference>
<gene>
    <name evidence="1" type="ORF">UW90_C0008G0016</name>
</gene>
<proteinExistence type="predicted"/>
<dbReference type="SUPFAM" id="SSF143100">
    <property type="entry name" value="TTHA1013/TTHA0281-like"/>
    <property type="match status" value="1"/>
</dbReference>
<sequence>MKKILNVKTKYGSFNCIFESEKDIGGYSVEAKNVQGAVSWGKNINEAKRMIVEAVEGAIEAKAIFRIQ</sequence>
<dbReference type="AlphaFoldDB" id="A0A0G1NAA0"/>
<evidence type="ECO:0000313" key="1">
    <source>
        <dbReference type="EMBL" id="KKT90027.1"/>
    </source>
</evidence>
<name>A0A0G1NAA0_9BACT</name>
<accession>A0A0G1NAA0</accession>